<feature type="region of interest" description="Disordered" evidence="2">
    <location>
        <begin position="173"/>
        <end position="199"/>
    </location>
</feature>
<dbReference type="Gene3D" id="3.80.10.10">
    <property type="entry name" value="Ribonuclease Inhibitor"/>
    <property type="match status" value="4"/>
</dbReference>
<dbReference type="InterPro" id="IPR001611">
    <property type="entry name" value="Leu-rich_rpt"/>
</dbReference>
<keyword evidence="1" id="KW-0677">Repeat</keyword>
<dbReference type="AlphaFoldDB" id="K2PEA7"/>
<feature type="compositionally biased region" description="Acidic residues" evidence="2">
    <location>
        <begin position="186"/>
        <end position="199"/>
    </location>
</feature>
<dbReference type="PROSITE" id="PS51450">
    <property type="entry name" value="LRR"/>
    <property type="match status" value="1"/>
</dbReference>
<proteinExistence type="predicted"/>
<gene>
    <name evidence="3" type="ORF">MOQ_000487</name>
</gene>
<dbReference type="Pfam" id="PF13516">
    <property type="entry name" value="LRR_6"/>
    <property type="match status" value="4"/>
</dbReference>
<organism evidence="3 4">
    <name type="scientific">Trypanosoma cruzi marinkellei</name>
    <dbReference type="NCBI Taxonomy" id="85056"/>
    <lineage>
        <taxon>Eukaryota</taxon>
        <taxon>Discoba</taxon>
        <taxon>Euglenozoa</taxon>
        <taxon>Kinetoplastea</taxon>
        <taxon>Metakinetoplastina</taxon>
        <taxon>Trypanosomatida</taxon>
        <taxon>Trypanosomatidae</taxon>
        <taxon>Trypanosoma</taxon>
        <taxon>Schizotrypanum</taxon>
    </lineage>
</organism>
<evidence type="ECO:0000313" key="4">
    <source>
        <dbReference type="Proteomes" id="UP000007350"/>
    </source>
</evidence>
<dbReference type="SMART" id="SM00368">
    <property type="entry name" value="LRR_RI"/>
    <property type="match status" value="8"/>
</dbReference>
<accession>K2PEA7</accession>
<dbReference type="Proteomes" id="UP000007350">
    <property type="component" value="Unassembled WGS sequence"/>
</dbReference>
<evidence type="ECO:0000256" key="1">
    <source>
        <dbReference type="ARBA" id="ARBA00022737"/>
    </source>
</evidence>
<dbReference type="PANTHER" id="PTHR24111">
    <property type="entry name" value="LEUCINE-RICH REPEAT-CONTAINING PROTEIN 34"/>
    <property type="match status" value="1"/>
</dbReference>
<evidence type="ECO:0000256" key="2">
    <source>
        <dbReference type="SAM" id="MobiDB-lite"/>
    </source>
</evidence>
<protein>
    <submittedName>
        <fullName evidence="3">Uncharacterized protein</fullName>
    </submittedName>
</protein>
<name>K2PEA7_TRYCR</name>
<dbReference type="EMBL" id="AHKC01001403">
    <property type="protein sequence ID" value="EKF39292.1"/>
    <property type="molecule type" value="Genomic_DNA"/>
</dbReference>
<dbReference type="PANTHER" id="PTHR24111:SF0">
    <property type="entry name" value="LEUCINE-RICH REPEAT-CONTAINING PROTEIN"/>
    <property type="match status" value="1"/>
</dbReference>
<feature type="region of interest" description="Disordered" evidence="2">
    <location>
        <begin position="377"/>
        <end position="401"/>
    </location>
</feature>
<dbReference type="SUPFAM" id="SSF52047">
    <property type="entry name" value="RNI-like"/>
    <property type="match status" value="2"/>
</dbReference>
<evidence type="ECO:0000313" key="3">
    <source>
        <dbReference type="EMBL" id="EKF39292.1"/>
    </source>
</evidence>
<dbReference type="InterPro" id="IPR052201">
    <property type="entry name" value="LRR-containing_regulator"/>
</dbReference>
<sequence>MMFVSTSYESKITGDEGLYAAIEAARLARSLRGATIRPHVRGNPLINPNSILLANTPKRWEARLLSENAEQEILEAISGGDKAVSQYLQQVQLAIPDEGELEKLRAFLPRIHHIQPHPVMRFDDAKRLIQLMSLHGANITCLNFGNGALMPNDHTEASPAEVMAKMEELKQRFPLPTPKPKKSIDNEYEEEEEEEEDIDLNTNEELEKWCQNQQLEYKDYNQAIRLRAAYELDAFRNICEMLMHDTKVRVLLLGNNRIGAPNEEERVSLIPLRLLAKVIDANETIKVLDLSSNELGAHGFGIIGKALTKNIAIVSLDLSDNQLGMPMPDLDEDPEYQEEDPVFGETYNGLEAISEVLKKNKFLRYLRLRYNQIHSGAEGEEPPVVDPTEMDPENDATTPDVDGWQDLPLWRLVGPLREYHRLRALDLKGNALGPEGARMVATALAENHSVEMLDLTDNDIGFRGLHYIAKLVLTSPHSVLHTLILRRNNLAGKKGSKAQRKMALAAMGAMSVALNGNTKLRRLSVAGNYLGPTLCTAMLSTISTASALEELDLESNDACGDMTSPHDTTVMHLIALALYGTPLRGTRPSLAVLRLSSNNIQAAGLRVLFPSSATMPTSLREVDLSRNNIRDGLEAVNHLLISSPILHRLALAYNSITTAPALHRGIDANESLCELDISHNKLGSLKEQYCSDPQAQVKGVEDLLQVLIKHPSLEYVNLSYNEFEAVHGPLLAELCSGNKSNNSLRRIDLSGNPEINQQDIDQMVQALATKPGIEAFYISSSYPAHVEKVATLHPVGQDAVLDPAAKRHQQLSLLKLLRETVYQSSSLIDINCDLQKGVLSEEGTGTDEGEVIGEMRRRLLLNAILKPYGK</sequence>
<feature type="compositionally biased region" description="Acidic residues" evidence="2">
    <location>
        <begin position="378"/>
        <end position="394"/>
    </location>
</feature>
<dbReference type="OrthoDB" id="120976at2759"/>
<keyword evidence="4" id="KW-1185">Reference proteome</keyword>
<comment type="caution">
    <text evidence="3">The sequence shown here is derived from an EMBL/GenBank/DDBJ whole genome shotgun (WGS) entry which is preliminary data.</text>
</comment>
<reference evidence="3 4" key="1">
    <citation type="journal article" date="2012" name="BMC Genomics">
        <title>Comparative genomic analysis of human infective Trypanosoma cruzi lineages with the bat-restricted subspecies T. cruzi marinkellei.</title>
        <authorList>
            <person name="Franzen O."/>
            <person name="Talavera-Lopez C."/>
            <person name="Ochaya S."/>
            <person name="Butler C.E."/>
            <person name="Messenger L.A."/>
            <person name="Lewis M.D."/>
            <person name="Llewellyn M.S."/>
            <person name="Marinkelle C.J."/>
            <person name="Tyler K.M."/>
            <person name="Miles M.A."/>
            <person name="Andersson B."/>
        </authorList>
    </citation>
    <scope>NUCLEOTIDE SEQUENCE [LARGE SCALE GENOMIC DNA]</scope>
    <source>
        <strain evidence="3 4">B7</strain>
    </source>
</reference>
<dbReference type="InterPro" id="IPR032675">
    <property type="entry name" value="LRR_dom_sf"/>
</dbReference>